<name>A0A3B6FWS0_WHEAT</name>
<evidence type="ECO:0000313" key="3">
    <source>
        <dbReference type="EnsemblPlants" id="TraesCS3B02G498700.1.cds1"/>
    </source>
</evidence>
<dbReference type="OMA" id="EMMASMF"/>
<feature type="region of interest" description="Disordered" evidence="1">
    <location>
        <begin position="131"/>
        <end position="187"/>
    </location>
</feature>
<accession>A0A3B6FWS0</accession>
<keyword evidence="4" id="KW-1185">Reference proteome</keyword>
<evidence type="ECO:0000256" key="1">
    <source>
        <dbReference type="SAM" id="MobiDB-lite"/>
    </source>
</evidence>
<dbReference type="Gramene" id="TraesCS3B02G498700.1">
    <property type="protein sequence ID" value="TraesCS3B02G498700.1.cds1"/>
    <property type="gene ID" value="TraesCS3B02G498700"/>
</dbReference>
<dbReference type="AlphaFoldDB" id="A0A3B6FWS0"/>
<keyword evidence="2" id="KW-0732">Signal</keyword>
<dbReference type="Proteomes" id="UP000019116">
    <property type="component" value="Chromosome 3B"/>
</dbReference>
<sequence length="187" mass="20654">MARLATLALLLLSLVSVASCRDLEAISDDQGPPVPVLLTRDDQADAAAEVTTLPSFPGPAVAWDEDELPSHRGHLWLARRHGFFHRPGAFTGLGEARVQPAVFFPTELDRGEEQAPWKAVLEAVAEPYHDSRAATDGEQKPFHAKEEGQENEAVKMARRFGHCVGLPHRHHHDQEEKDKRQPRAGQG</sequence>
<feature type="compositionally biased region" description="Basic and acidic residues" evidence="1">
    <location>
        <begin position="131"/>
        <end position="155"/>
    </location>
</feature>
<feature type="compositionally biased region" description="Basic residues" evidence="1">
    <location>
        <begin position="156"/>
        <end position="171"/>
    </location>
</feature>
<reference evidence="3" key="1">
    <citation type="submission" date="2018-08" db="EMBL/GenBank/DDBJ databases">
        <authorList>
            <person name="Rossello M."/>
        </authorList>
    </citation>
    <scope>NUCLEOTIDE SEQUENCE [LARGE SCALE GENOMIC DNA]</scope>
    <source>
        <strain evidence="3">cv. Chinese Spring</strain>
    </source>
</reference>
<reference evidence="3" key="2">
    <citation type="submission" date="2018-10" db="UniProtKB">
        <authorList>
            <consortium name="EnsemblPlants"/>
        </authorList>
    </citation>
    <scope>IDENTIFICATION</scope>
</reference>
<dbReference type="EnsemblPlants" id="TraesCS3B02G498700.1">
    <property type="protein sequence ID" value="TraesCS3B02G498700.1.cds1"/>
    <property type="gene ID" value="TraesCS3B02G498700"/>
</dbReference>
<feature type="chain" id="PRO_5043174049" evidence="2">
    <location>
        <begin position="21"/>
        <end position="187"/>
    </location>
</feature>
<feature type="compositionally biased region" description="Basic and acidic residues" evidence="1">
    <location>
        <begin position="172"/>
        <end position="181"/>
    </location>
</feature>
<feature type="signal peptide" evidence="2">
    <location>
        <begin position="1"/>
        <end position="20"/>
    </location>
</feature>
<dbReference type="Gramene" id="TraesNOR3B03G01774530.1">
    <property type="protein sequence ID" value="TraesNOR3B03G01774530.1.CDS1"/>
    <property type="gene ID" value="TraesNOR3B03G01774530"/>
</dbReference>
<protein>
    <submittedName>
        <fullName evidence="3">Uncharacterized protein</fullName>
    </submittedName>
</protein>
<dbReference type="Gramene" id="TraesCS3B03G1232500.1">
    <property type="protein sequence ID" value="TraesCS3B03G1232500.1.CDS1"/>
    <property type="gene ID" value="TraesCS3B03G1232500"/>
</dbReference>
<proteinExistence type="predicted"/>
<evidence type="ECO:0000256" key="2">
    <source>
        <dbReference type="SAM" id="SignalP"/>
    </source>
</evidence>
<dbReference type="PROSITE" id="PS51257">
    <property type="entry name" value="PROKAR_LIPOPROTEIN"/>
    <property type="match status" value="1"/>
</dbReference>
<evidence type="ECO:0000313" key="4">
    <source>
        <dbReference type="Proteomes" id="UP000019116"/>
    </source>
</evidence>
<organism evidence="3">
    <name type="scientific">Triticum aestivum</name>
    <name type="common">Wheat</name>
    <dbReference type="NCBI Taxonomy" id="4565"/>
    <lineage>
        <taxon>Eukaryota</taxon>
        <taxon>Viridiplantae</taxon>
        <taxon>Streptophyta</taxon>
        <taxon>Embryophyta</taxon>
        <taxon>Tracheophyta</taxon>
        <taxon>Spermatophyta</taxon>
        <taxon>Magnoliopsida</taxon>
        <taxon>Liliopsida</taxon>
        <taxon>Poales</taxon>
        <taxon>Poaceae</taxon>
        <taxon>BOP clade</taxon>
        <taxon>Pooideae</taxon>
        <taxon>Triticodae</taxon>
        <taxon>Triticeae</taxon>
        <taxon>Triticinae</taxon>
        <taxon>Triticum</taxon>
    </lineage>
</organism>